<protein>
    <submittedName>
        <fullName evidence="1">Uncharacterized protein</fullName>
    </submittedName>
</protein>
<proteinExistence type="predicted"/>
<keyword evidence="2" id="KW-1185">Reference proteome</keyword>
<organism evidence="1 2">
    <name type="scientific">Punica granatum</name>
    <name type="common">Pomegranate</name>
    <dbReference type="NCBI Taxonomy" id="22663"/>
    <lineage>
        <taxon>Eukaryota</taxon>
        <taxon>Viridiplantae</taxon>
        <taxon>Streptophyta</taxon>
        <taxon>Embryophyta</taxon>
        <taxon>Tracheophyta</taxon>
        <taxon>Spermatophyta</taxon>
        <taxon>Magnoliopsida</taxon>
        <taxon>eudicotyledons</taxon>
        <taxon>Gunneridae</taxon>
        <taxon>Pentapetalae</taxon>
        <taxon>rosids</taxon>
        <taxon>malvids</taxon>
        <taxon>Myrtales</taxon>
        <taxon>Lythraceae</taxon>
        <taxon>Punica</taxon>
    </lineage>
</organism>
<evidence type="ECO:0000313" key="1">
    <source>
        <dbReference type="EMBL" id="PKI59272.1"/>
    </source>
</evidence>
<dbReference type="Proteomes" id="UP000233551">
    <property type="component" value="Unassembled WGS sequence"/>
</dbReference>
<name>A0A2I0JSM8_PUNGR</name>
<reference evidence="1 2" key="1">
    <citation type="submission" date="2017-11" db="EMBL/GenBank/DDBJ databases">
        <title>De-novo sequencing of pomegranate (Punica granatum L.) genome.</title>
        <authorList>
            <person name="Akparov Z."/>
            <person name="Amiraslanov A."/>
            <person name="Hajiyeva S."/>
            <person name="Abbasov M."/>
            <person name="Kaur K."/>
            <person name="Hamwieh A."/>
            <person name="Solovyev V."/>
            <person name="Salamov A."/>
            <person name="Braich B."/>
            <person name="Kosarev P."/>
            <person name="Mahmoud A."/>
            <person name="Hajiyev E."/>
            <person name="Babayeva S."/>
            <person name="Izzatullayeva V."/>
            <person name="Mammadov A."/>
            <person name="Mammadov A."/>
            <person name="Sharifova S."/>
            <person name="Ojaghi J."/>
            <person name="Eynullazada K."/>
            <person name="Bayramov B."/>
            <person name="Abdulazimova A."/>
            <person name="Shahmuradov I."/>
        </authorList>
    </citation>
    <scope>NUCLEOTIDE SEQUENCE [LARGE SCALE GENOMIC DNA]</scope>
    <source>
        <strain evidence="2">cv. AG2017</strain>
        <tissue evidence="1">Leaf</tissue>
    </source>
</reference>
<sequence length="157" mass="17367">MAFMWPGTATSGGYWTATEAEKVAVIADVLARLFGTGSDWSDCSRRDATVRERTPLFAKGHDCSRRDTTVRDWARLFATGWDCTATTGGYWMATEAEKVAVIADVLARLFETGSDWSRLDATVREGTRLFATGRDGSRRDATGCDCLRRDGTDRDYS</sequence>
<evidence type="ECO:0000313" key="2">
    <source>
        <dbReference type="Proteomes" id="UP000233551"/>
    </source>
</evidence>
<comment type="caution">
    <text evidence="1">The sequence shown here is derived from an EMBL/GenBank/DDBJ whole genome shotgun (WGS) entry which is preliminary data.</text>
</comment>
<gene>
    <name evidence="1" type="ORF">CRG98_020352</name>
</gene>
<accession>A0A2I0JSM8</accession>
<dbReference type="AlphaFoldDB" id="A0A2I0JSM8"/>
<dbReference type="EMBL" id="PGOL01001311">
    <property type="protein sequence ID" value="PKI59272.1"/>
    <property type="molecule type" value="Genomic_DNA"/>
</dbReference>